<dbReference type="CDD" id="cd04059">
    <property type="entry name" value="Peptidases_S8_Protein_convertases_Kexins_Furin-like"/>
    <property type="match status" value="1"/>
</dbReference>
<sequence>MYKSFLFITVFLLFFQVFSSQPVLGPRVEGQFIIRIGFDLDPFEIAESVGCTISAKSKSNLKKHYYLFSETTPGSADLEKIKEIDPKFVYNHVLNIHKKSNFNPVGEDYEVSDPLFEDQFHLLNTEQFSGRNGIDVNVEDVWNQGYFAEGILISVVDDGLLKSHKDFSSKFHAGYSYDYCRDIDDPSPPTIGDDHGTACAGVCCASDNDGACGVGSAPKSTVIGRRVICDGATIWDYANSLRDDCENIHISTNSWGPLGCTETSCSFESSTSIEKEAVADCIEIGRGGKGTVYLFAAGNEREYLGDSNQYELNSSPHVITVAALNIAGTYSFYSNTGASLLVTAPSSGKNADGQYVGISTTGMSSDTKCRSDFGGTSSATPLVAGVVGLIIESNPDLSYLDIQGILIESARQLVKEDPGWVKNAADYYFSHDYGYGLVNAKQAVLIAEDWESLTPIKNYIGITVNVGEQIPDNDEDGLMRQITMSTADQDLTIVSGVVVYLSIDHQSMGDLEIYLESPSGAKAKLASPIPTLKTTLIEEYPFVAKNFYGVNATGDWKIYVIDTVSGTVGTWIDYKFEFYGIEPRDLTKVAYDDSLPDPLDDDEEDDKDSIDYQQLLMYFGIGAGVLVVFGVISCIFSGKKKRNRRRKQKENINDTDFY</sequence>
<keyword evidence="2 8" id="KW-0645">Protease</keyword>
<evidence type="ECO:0000313" key="12">
    <source>
        <dbReference type="EMBL" id="KAJ3441246.1"/>
    </source>
</evidence>
<dbReference type="Proteomes" id="UP001146793">
    <property type="component" value="Unassembled WGS sequence"/>
</dbReference>
<dbReference type="PRINTS" id="PR00723">
    <property type="entry name" value="SUBTILISIN"/>
</dbReference>
<feature type="domain" description="P/Homo B" evidence="11">
    <location>
        <begin position="453"/>
        <end position="584"/>
    </location>
</feature>
<dbReference type="InterPro" id="IPR000209">
    <property type="entry name" value="Peptidase_S8/S53_dom"/>
</dbReference>
<evidence type="ECO:0000259" key="11">
    <source>
        <dbReference type="PROSITE" id="PS51829"/>
    </source>
</evidence>
<keyword evidence="5 8" id="KW-0720">Serine protease</keyword>
<keyword evidence="3 10" id="KW-0732">Signal</keyword>
<evidence type="ECO:0000256" key="9">
    <source>
        <dbReference type="SAM" id="Phobius"/>
    </source>
</evidence>
<dbReference type="PROSITE" id="PS51892">
    <property type="entry name" value="SUBTILASE"/>
    <property type="match status" value="1"/>
</dbReference>
<reference evidence="12" key="1">
    <citation type="submission" date="2022-08" db="EMBL/GenBank/DDBJ databases">
        <title>Novel sulphate-reducing endosymbionts in the free-living metamonad Anaeramoeba.</title>
        <authorList>
            <person name="Jerlstrom-Hultqvist J."/>
            <person name="Cepicka I."/>
            <person name="Gallot-Lavallee L."/>
            <person name="Salas-Leiva D."/>
            <person name="Curtis B.A."/>
            <person name="Zahonova K."/>
            <person name="Pipaliya S."/>
            <person name="Dacks J."/>
            <person name="Roger A.J."/>
        </authorList>
    </citation>
    <scope>NUCLEOTIDE SEQUENCE</scope>
    <source>
        <strain evidence="12">Busselton2</strain>
    </source>
</reference>
<evidence type="ECO:0000256" key="2">
    <source>
        <dbReference type="ARBA" id="ARBA00022670"/>
    </source>
</evidence>
<dbReference type="GO" id="GO:0016020">
    <property type="term" value="C:membrane"/>
    <property type="evidence" value="ECO:0007669"/>
    <property type="project" value="TreeGrafter"/>
</dbReference>
<dbReference type="Pfam" id="PF01483">
    <property type="entry name" value="P_proprotein"/>
    <property type="match status" value="1"/>
</dbReference>
<dbReference type="InterPro" id="IPR036852">
    <property type="entry name" value="Peptidase_S8/S53_dom_sf"/>
</dbReference>
<comment type="caution">
    <text evidence="12">The sequence shown here is derived from an EMBL/GenBank/DDBJ whole genome shotgun (WGS) entry which is preliminary data.</text>
</comment>
<dbReference type="Gene3D" id="2.60.120.260">
    <property type="entry name" value="Galactose-binding domain-like"/>
    <property type="match status" value="1"/>
</dbReference>
<dbReference type="SUPFAM" id="SSF49785">
    <property type="entry name" value="Galactose-binding domain-like"/>
    <property type="match status" value="1"/>
</dbReference>
<evidence type="ECO:0000313" key="13">
    <source>
        <dbReference type="Proteomes" id="UP001146793"/>
    </source>
</evidence>
<name>A0AAV7ZJI2_9EUKA</name>
<dbReference type="GO" id="GO:0012505">
    <property type="term" value="C:endomembrane system"/>
    <property type="evidence" value="ECO:0007669"/>
    <property type="project" value="UniProtKB-ARBA"/>
</dbReference>
<feature type="active site" description="Charge relay system" evidence="7 8">
    <location>
        <position position="157"/>
    </location>
</feature>
<keyword evidence="9" id="KW-0472">Membrane</keyword>
<comment type="similarity">
    <text evidence="1">Belongs to the peptidase S8 family. Furin subfamily.</text>
</comment>
<dbReference type="InterPro" id="IPR015500">
    <property type="entry name" value="Peptidase_S8_subtilisin-rel"/>
</dbReference>
<feature type="chain" id="PRO_5043541043" evidence="10">
    <location>
        <begin position="21"/>
        <end position="658"/>
    </location>
</feature>
<dbReference type="SUPFAM" id="SSF52743">
    <property type="entry name" value="Subtilisin-like"/>
    <property type="match status" value="1"/>
</dbReference>
<dbReference type="PROSITE" id="PS00138">
    <property type="entry name" value="SUBTILASE_SER"/>
    <property type="match status" value="1"/>
</dbReference>
<evidence type="ECO:0000256" key="7">
    <source>
        <dbReference type="PIRSR" id="PIRSR615500-1"/>
    </source>
</evidence>
<evidence type="ECO:0000256" key="8">
    <source>
        <dbReference type="PROSITE-ProRule" id="PRU01240"/>
    </source>
</evidence>
<dbReference type="GO" id="GO:0005737">
    <property type="term" value="C:cytoplasm"/>
    <property type="evidence" value="ECO:0007669"/>
    <property type="project" value="UniProtKB-ARBA"/>
</dbReference>
<dbReference type="Pfam" id="PF00082">
    <property type="entry name" value="Peptidase_S8"/>
    <property type="match status" value="1"/>
</dbReference>
<keyword evidence="9" id="KW-0812">Transmembrane</keyword>
<evidence type="ECO:0000256" key="1">
    <source>
        <dbReference type="ARBA" id="ARBA00005325"/>
    </source>
</evidence>
<dbReference type="PROSITE" id="PS00136">
    <property type="entry name" value="SUBTILASE_ASP"/>
    <property type="match status" value="1"/>
</dbReference>
<dbReference type="GO" id="GO:0004252">
    <property type="term" value="F:serine-type endopeptidase activity"/>
    <property type="evidence" value="ECO:0007669"/>
    <property type="project" value="UniProtKB-UniRule"/>
</dbReference>
<dbReference type="InterPro" id="IPR023827">
    <property type="entry name" value="Peptidase_S8_Asp-AS"/>
</dbReference>
<organism evidence="12 13">
    <name type="scientific">Anaeramoeba flamelloides</name>
    <dbReference type="NCBI Taxonomy" id="1746091"/>
    <lineage>
        <taxon>Eukaryota</taxon>
        <taxon>Metamonada</taxon>
        <taxon>Anaeramoebidae</taxon>
        <taxon>Anaeramoeba</taxon>
    </lineage>
</organism>
<keyword evidence="9" id="KW-1133">Transmembrane helix</keyword>
<feature type="signal peptide" evidence="10">
    <location>
        <begin position="1"/>
        <end position="20"/>
    </location>
</feature>
<feature type="active site" description="Charge relay system" evidence="7 8">
    <location>
        <position position="377"/>
    </location>
</feature>
<dbReference type="GO" id="GO:0016485">
    <property type="term" value="P:protein processing"/>
    <property type="evidence" value="ECO:0007669"/>
    <property type="project" value="TreeGrafter"/>
</dbReference>
<dbReference type="Gene3D" id="3.40.50.200">
    <property type="entry name" value="Peptidase S8/S53 domain"/>
    <property type="match status" value="1"/>
</dbReference>
<evidence type="ECO:0000256" key="10">
    <source>
        <dbReference type="SAM" id="SignalP"/>
    </source>
</evidence>
<gene>
    <name evidence="12" type="ORF">M0812_13252</name>
</gene>
<protein>
    <submittedName>
        <fullName evidence="12">Neuroendocrine convertase</fullName>
    </submittedName>
</protein>
<evidence type="ECO:0000256" key="6">
    <source>
        <dbReference type="ARBA" id="ARBA00022837"/>
    </source>
</evidence>
<dbReference type="PANTHER" id="PTHR42884">
    <property type="entry name" value="PROPROTEIN CONVERTASE SUBTILISIN/KEXIN-RELATED"/>
    <property type="match status" value="1"/>
</dbReference>
<dbReference type="InterPro" id="IPR002884">
    <property type="entry name" value="P_dom"/>
</dbReference>
<proteinExistence type="inferred from homology"/>
<dbReference type="EMBL" id="JANTQA010000029">
    <property type="protein sequence ID" value="KAJ3441246.1"/>
    <property type="molecule type" value="Genomic_DNA"/>
</dbReference>
<keyword evidence="6" id="KW-0106">Calcium</keyword>
<keyword evidence="4 8" id="KW-0378">Hydrolase</keyword>
<evidence type="ECO:0000256" key="4">
    <source>
        <dbReference type="ARBA" id="ARBA00022801"/>
    </source>
</evidence>
<dbReference type="AlphaFoldDB" id="A0AAV7ZJI2"/>
<dbReference type="InterPro" id="IPR034182">
    <property type="entry name" value="Kexin/furin"/>
</dbReference>
<dbReference type="InterPro" id="IPR023828">
    <property type="entry name" value="Peptidase_S8_Ser-AS"/>
</dbReference>
<evidence type="ECO:0000256" key="5">
    <source>
        <dbReference type="ARBA" id="ARBA00022825"/>
    </source>
</evidence>
<dbReference type="PANTHER" id="PTHR42884:SF14">
    <property type="entry name" value="NEUROENDOCRINE CONVERTASE 1"/>
    <property type="match status" value="1"/>
</dbReference>
<evidence type="ECO:0000256" key="3">
    <source>
        <dbReference type="ARBA" id="ARBA00022729"/>
    </source>
</evidence>
<accession>A0AAV7ZJI2</accession>
<dbReference type="InterPro" id="IPR008979">
    <property type="entry name" value="Galactose-bd-like_sf"/>
</dbReference>
<dbReference type="PROSITE" id="PS51829">
    <property type="entry name" value="P_HOMO_B"/>
    <property type="match status" value="1"/>
</dbReference>
<feature type="transmembrane region" description="Helical" evidence="9">
    <location>
        <begin position="615"/>
        <end position="638"/>
    </location>
</feature>
<feature type="active site" description="Charge relay system" evidence="7 8">
    <location>
        <position position="195"/>
    </location>
</feature>